<dbReference type="InterPro" id="IPR003367">
    <property type="entry name" value="Thrombospondin_3-like_rpt"/>
</dbReference>
<dbReference type="PANTHER" id="PTHR30329">
    <property type="entry name" value="STATOR ELEMENT OF FLAGELLAR MOTOR COMPLEX"/>
    <property type="match status" value="1"/>
</dbReference>
<dbReference type="InterPro" id="IPR006665">
    <property type="entry name" value="OmpA-like"/>
</dbReference>
<dbReference type="CDD" id="cd07185">
    <property type="entry name" value="OmpA_C-like"/>
    <property type="match status" value="1"/>
</dbReference>
<protein>
    <submittedName>
        <fullName evidence="9">Outer membrane protein OmpA</fullName>
    </submittedName>
</protein>
<dbReference type="GO" id="GO:0009279">
    <property type="term" value="C:cell outer membrane"/>
    <property type="evidence" value="ECO:0007669"/>
    <property type="project" value="UniProtKB-SubCell"/>
</dbReference>
<dbReference type="Proteomes" id="UP000184611">
    <property type="component" value="Unassembled WGS sequence"/>
</dbReference>
<evidence type="ECO:0000313" key="9">
    <source>
        <dbReference type="EMBL" id="SHO72615.1"/>
    </source>
</evidence>
<dbReference type="STRING" id="416016.SAMN05443547_0949"/>
<dbReference type="RefSeq" id="WP_073581883.1">
    <property type="nucleotide sequence ID" value="NZ_CBCSEA010000002.1"/>
</dbReference>
<dbReference type="Pfam" id="PF02412">
    <property type="entry name" value="TSP_3"/>
    <property type="match status" value="4"/>
</dbReference>
<dbReference type="SUPFAM" id="SSF103647">
    <property type="entry name" value="TSP type-3 repeat"/>
    <property type="match status" value="1"/>
</dbReference>
<dbReference type="InterPro" id="IPR036737">
    <property type="entry name" value="OmpA-like_sf"/>
</dbReference>
<feature type="signal peptide" evidence="7">
    <location>
        <begin position="1"/>
        <end position="21"/>
    </location>
</feature>
<dbReference type="OrthoDB" id="9805336at2"/>
<dbReference type="PRINTS" id="PR01021">
    <property type="entry name" value="OMPADOMAIN"/>
</dbReference>
<feature type="domain" description="OmpA-like" evidence="8">
    <location>
        <begin position="360"/>
        <end position="475"/>
    </location>
</feature>
<feature type="region of interest" description="Disordered" evidence="6">
    <location>
        <begin position="447"/>
        <end position="468"/>
    </location>
</feature>
<proteinExistence type="predicted"/>
<dbReference type="InterPro" id="IPR028974">
    <property type="entry name" value="TSP_type-3_rpt"/>
</dbReference>
<evidence type="ECO:0000256" key="2">
    <source>
        <dbReference type="ARBA" id="ARBA00022729"/>
    </source>
</evidence>
<comment type="subcellular location">
    <subcellularLocation>
        <location evidence="1">Cell outer membrane</location>
    </subcellularLocation>
</comment>
<dbReference type="PANTHER" id="PTHR30329:SF21">
    <property type="entry name" value="LIPOPROTEIN YIAD-RELATED"/>
    <property type="match status" value="1"/>
</dbReference>
<evidence type="ECO:0000256" key="1">
    <source>
        <dbReference type="ARBA" id="ARBA00004442"/>
    </source>
</evidence>
<evidence type="ECO:0000256" key="7">
    <source>
        <dbReference type="SAM" id="SignalP"/>
    </source>
</evidence>
<evidence type="ECO:0000256" key="6">
    <source>
        <dbReference type="SAM" id="MobiDB-lite"/>
    </source>
</evidence>
<evidence type="ECO:0000313" key="10">
    <source>
        <dbReference type="Proteomes" id="UP000184611"/>
    </source>
</evidence>
<keyword evidence="2 7" id="KW-0732">Signal</keyword>
<dbReference type="Pfam" id="PF00691">
    <property type="entry name" value="OmpA"/>
    <property type="match status" value="1"/>
</dbReference>
<feature type="chain" id="PRO_5012048609" evidence="7">
    <location>
        <begin position="22"/>
        <end position="475"/>
    </location>
</feature>
<name>A0A1M7ZUR2_9FLAO</name>
<dbReference type="InterPro" id="IPR006664">
    <property type="entry name" value="OMP_bac"/>
</dbReference>
<dbReference type="InterPro" id="IPR050330">
    <property type="entry name" value="Bact_OuterMem_StrucFunc"/>
</dbReference>
<evidence type="ECO:0000259" key="8">
    <source>
        <dbReference type="PROSITE" id="PS51123"/>
    </source>
</evidence>
<evidence type="ECO:0000256" key="3">
    <source>
        <dbReference type="ARBA" id="ARBA00023136"/>
    </source>
</evidence>
<sequence length="475" mass="50669">MKHLNKFFTAALLFAGLSSQAQDSNNPWAISFGANAVDTRVSASRDGLNFLQKTFSQPFDVKDNWNFIPSVSYLNVSKYVGDGFSFGVTGSINRIDKFVVFDPTAANADSRGMSVVNPGNLSYYGVDAVIKYSFMEMIGTKWFDPSLNIGGGYTFFGDASAGTVNGGLGFTFWATENIGLQLQSTYKHSFDDNRVANLDVPTHFQHFAGLTFKFGAKDTDGDGVYDKEDACIDVPGLAEFKGCPDTDKDGIEDSADACPEVAGLAEFNGCPDADGDGIIDSEDACPEVKGTKIMKGCPDADGDGVADNDDKCPTVAGARDNAGCPWPDTDGDGVADKDDKCPTVAGSVANNGCPEVSDDAIKKLNDYAKTILFNSGKSTFQKQTMPVLQAITAILKEYPASKFSIEGHTDSDGSDATNLKLSKDRAAAVKNYLVENGIDASRLTSEGFGESMPIDTNKTAKGKANNRRVEVKLVK</sequence>
<organism evidence="9 10">
    <name type="scientific">Flavobacterium cucumis</name>
    <dbReference type="NCBI Taxonomy" id="416016"/>
    <lineage>
        <taxon>Bacteria</taxon>
        <taxon>Pseudomonadati</taxon>
        <taxon>Bacteroidota</taxon>
        <taxon>Flavobacteriia</taxon>
        <taxon>Flavobacteriales</taxon>
        <taxon>Flavobacteriaceae</taxon>
        <taxon>Flavobacterium</taxon>
    </lineage>
</organism>
<reference evidence="10" key="1">
    <citation type="submission" date="2016-12" db="EMBL/GenBank/DDBJ databases">
        <authorList>
            <person name="Varghese N."/>
            <person name="Submissions S."/>
        </authorList>
    </citation>
    <scope>NUCLEOTIDE SEQUENCE [LARGE SCALE GENOMIC DNA]</scope>
    <source>
        <strain evidence="10">DSM 18830</strain>
    </source>
</reference>
<dbReference type="EMBL" id="FRYK01000001">
    <property type="protein sequence ID" value="SHO72615.1"/>
    <property type="molecule type" value="Genomic_DNA"/>
</dbReference>
<keyword evidence="10" id="KW-1185">Reference proteome</keyword>
<dbReference type="SUPFAM" id="SSF103088">
    <property type="entry name" value="OmpA-like"/>
    <property type="match status" value="1"/>
</dbReference>
<dbReference type="GO" id="GO:0007155">
    <property type="term" value="P:cell adhesion"/>
    <property type="evidence" value="ECO:0007669"/>
    <property type="project" value="InterPro"/>
</dbReference>
<keyword evidence="4" id="KW-0998">Cell outer membrane</keyword>
<dbReference type="PROSITE" id="PS51123">
    <property type="entry name" value="OMPA_2"/>
    <property type="match status" value="1"/>
</dbReference>
<evidence type="ECO:0000256" key="4">
    <source>
        <dbReference type="ARBA" id="ARBA00023237"/>
    </source>
</evidence>
<evidence type="ECO:0000256" key="5">
    <source>
        <dbReference type="PROSITE-ProRule" id="PRU00473"/>
    </source>
</evidence>
<accession>A0A1M7ZUR2</accession>
<keyword evidence="3 5" id="KW-0472">Membrane</keyword>
<dbReference type="AlphaFoldDB" id="A0A1M7ZUR2"/>
<gene>
    <name evidence="9" type="ORF">SAMN05443547_0949</name>
</gene>
<dbReference type="Gene3D" id="3.30.1330.60">
    <property type="entry name" value="OmpA-like domain"/>
    <property type="match status" value="1"/>
</dbReference>
<dbReference type="GO" id="GO:0005509">
    <property type="term" value="F:calcium ion binding"/>
    <property type="evidence" value="ECO:0007669"/>
    <property type="project" value="InterPro"/>
</dbReference>
<dbReference type="Gene3D" id="4.10.1080.10">
    <property type="entry name" value="TSP type-3 repeat"/>
    <property type="match status" value="2"/>
</dbReference>